<evidence type="ECO:0000313" key="2">
    <source>
        <dbReference type="Proteomes" id="UP000030764"/>
    </source>
</evidence>
<evidence type="ECO:0000313" key="1">
    <source>
        <dbReference type="EMBL" id="KFD45477.1"/>
    </source>
</evidence>
<dbReference type="EMBL" id="KL363482">
    <property type="protein sequence ID" value="KFD45477.1"/>
    <property type="molecule type" value="Genomic_DNA"/>
</dbReference>
<protein>
    <submittedName>
        <fullName evidence="1">Uncharacterized protein</fullName>
    </submittedName>
</protein>
<accession>A0A085LKI1</accession>
<proteinExistence type="predicted"/>
<dbReference type="Proteomes" id="UP000030764">
    <property type="component" value="Unassembled WGS sequence"/>
</dbReference>
<name>A0A085LKI1_9BILA</name>
<dbReference type="AlphaFoldDB" id="A0A085LKI1"/>
<keyword evidence="2" id="KW-1185">Reference proteome</keyword>
<organism evidence="1 2">
    <name type="scientific">Trichuris suis</name>
    <name type="common">pig whipworm</name>
    <dbReference type="NCBI Taxonomy" id="68888"/>
    <lineage>
        <taxon>Eukaryota</taxon>
        <taxon>Metazoa</taxon>
        <taxon>Ecdysozoa</taxon>
        <taxon>Nematoda</taxon>
        <taxon>Enoplea</taxon>
        <taxon>Dorylaimia</taxon>
        <taxon>Trichinellida</taxon>
        <taxon>Trichuridae</taxon>
        <taxon>Trichuris</taxon>
    </lineage>
</organism>
<sequence length="67" mass="7766">MWIQRSIQLCDNASDQKKNLVSLHVMHLIRIETKLKLTYGSRKEKREKTNRKSHSSVSILHCCGSSI</sequence>
<reference evidence="1 2" key="1">
    <citation type="journal article" date="2014" name="Nat. Genet.">
        <title>Genome and transcriptome of the porcine whipworm Trichuris suis.</title>
        <authorList>
            <person name="Jex A.R."/>
            <person name="Nejsum P."/>
            <person name="Schwarz E.M."/>
            <person name="Hu L."/>
            <person name="Young N.D."/>
            <person name="Hall R.S."/>
            <person name="Korhonen P.K."/>
            <person name="Liao S."/>
            <person name="Thamsborg S."/>
            <person name="Xia J."/>
            <person name="Xu P."/>
            <person name="Wang S."/>
            <person name="Scheerlinck J.P."/>
            <person name="Hofmann A."/>
            <person name="Sternberg P.W."/>
            <person name="Wang J."/>
            <person name="Gasser R.B."/>
        </authorList>
    </citation>
    <scope>NUCLEOTIDE SEQUENCE [LARGE SCALE GENOMIC DNA]</scope>
    <source>
        <strain evidence="1">DCEP-RM93M</strain>
    </source>
</reference>
<gene>
    <name evidence="1" type="ORF">M513_13645</name>
</gene>